<dbReference type="EMBL" id="VUOB01000001">
    <property type="protein sequence ID" value="KAA2267189.1"/>
    <property type="molecule type" value="Genomic_DNA"/>
</dbReference>
<gene>
    <name evidence="1" type="ORF">F0L68_01320</name>
</gene>
<proteinExistence type="predicted"/>
<evidence type="ECO:0000313" key="1">
    <source>
        <dbReference type="EMBL" id="KAA2267189.1"/>
    </source>
</evidence>
<evidence type="ECO:0000313" key="2">
    <source>
        <dbReference type="Proteomes" id="UP000323454"/>
    </source>
</evidence>
<dbReference type="OrthoDB" id="3690454at2"/>
<dbReference type="RefSeq" id="WP_149847499.1">
    <property type="nucleotide sequence ID" value="NZ_VUOB01000001.1"/>
</dbReference>
<protein>
    <submittedName>
        <fullName evidence="1">Uncharacterized protein</fullName>
    </submittedName>
</protein>
<organism evidence="1 2">
    <name type="scientific">Solihabitans fulvus</name>
    <dbReference type="NCBI Taxonomy" id="1892852"/>
    <lineage>
        <taxon>Bacteria</taxon>
        <taxon>Bacillati</taxon>
        <taxon>Actinomycetota</taxon>
        <taxon>Actinomycetes</taxon>
        <taxon>Pseudonocardiales</taxon>
        <taxon>Pseudonocardiaceae</taxon>
        <taxon>Solihabitans</taxon>
    </lineage>
</organism>
<keyword evidence="2" id="KW-1185">Reference proteome</keyword>
<dbReference type="Proteomes" id="UP000323454">
    <property type="component" value="Unassembled WGS sequence"/>
</dbReference>
<comment type="caution">
    <text evidence="1">The sequence shown here is derived from an EMBL/GenBank/DDBJ whole genome shotgun (WGS) entry which is preliminary data.</text>
</comment>
<name>A0A5B2XWG9_9PSEU</name>
<sequence length="112" mass="11798">MTATPSTSPDPINDPLAAVLAGIGAWHCRRFAGHRLRLGRHGAVHDVELRPALGGVLLPSPACHTGYSSHNPDDLTPTDDGTTCVKCLTRGARRRADQLRTGSGQLALDLAV</sequence>
<reference evidence="1 2" key="2">
    <citation type="submission" date="2019-09" db="EMBL/GenBank/DDBJ databases">
        <authorList>
            <person name="Jin C."/>
        </authorList>
    </citation>
    <scope>NUCLEOTIDE SEQUENCE [LARGE SCALE GENOMIC DNA]</scope>
    <source>
        <strain evidence="1 2">AN110305</strain>
    </source>
</reference>
<dbReference type="AlphaFoldDB" id="A0A5B2XWG9"/>
<reference evidence="1 2" key="1">
    <citation type="submission" date="2019-09" db="EMBL/GenBank/DDBJ databases">
        <title>Goodfellowia gen. nov., a new genus of the Pseudonocardineae related to Actinoalloteichus, containing Goodfellowia coeruleoviolacea gen. nov., comb. nov. gen. nov., comb. nov.</title>
        <authorList>
            <person name="Labeda D."/>
        </authorList>
    </citation>
    <scope>NUCLEOTIDE SEQUENCE [LARGE SCALE GENOMIC DNA]</scope>
    <source>
        <strain evidence="1 2">AN110305</strain>
    </source>
</reference>
<accession>A0A5B2XWG9</accession>